<dbReference type="Pfam" id="PF02518">
    <property type="entry name" value="HATPase_c"/>
    <property type="match status" value="1"/>
</dbReference>
<dbReference type="Proteomes" id="UP000264217">
    <property type="component" value="Unassembled WGS sequence"/>
</dbReference>
<dbReference type="GO" id="GO:0046983">
    <property type="term" value="F:protein dimerization activity"/>
    <property type="evidence" value="ECO:0007669"/>
    <property type="project" value="InterPro"/>
</dbReference>
<evidence type="ECO:0000256" key="9">
    <source>
        <dbReference type="SAM" id="Phobius"/>
    </source>
</evidence>
<dbReference type="Gene3D" id="3.30.565.10">
    <property type="entry name" value="Histidine kinase-like ATPase, C-terminal domain"/>
    <property type="match status" value="1"/>
</dbReference>
<keyword evidence="5" id="KW-0418">Kinase</keyword>
<evidence type="ECO:0000313" key="12">
    <source>
        <dbReference type="Proteomes" id="UP000264217"/>
    </source>
</evidence>
<dbReference type="InterPro" id="IPR050482">
    <property type="entry name" value="Sensor_HK_TwoCompSys"/>
</dbReference>
<evidence type="ECO:0000256" key="6">
    <source>
        <dbReference type="ARBA" id="ARBA00022989"/>
    </source>
</evidence>
<evidence type="ECO:0000256" key="1">
    <source>
        <dbReference type="ARBA" id="ARBA00004651"/>
    </source>
</evidence>
<dbReference type="InterPro" id="IPR005467">
    <property type="entry name" value="His_kinase_dom"/>
</dbReference>
<dbReference type="CDD" id="cd16917">
    <property type="entry name" value="HATPase_UhpB-NarQ-NarX-like"/>
    <property type="match status" value="1"/>
</dbReference>
<dbReference type="OrthoDB" id="5401121at2"/>
<keyword evidence="6 9" id="KW-1133">Transmembrane helix</keyword>
<evidence type="ECO:0000256" key="8">
    <source>
        <dbReference type="ARBA" id="ARBA00023136"/>
    </source>
</evidence>
<dbReference type="InterPro" id="IPR003594">
    <property type="entry name" value="HATPase_dom"/>
</dbReference>
<feature type="domain" description="Histidine kinase" evidence="10">
    <location>
        <begin position="173"/>
        <end position="263"/>
    </location>
</feature>
<evidence type="ECO:0000256" key="4">
    <source>
        <dbReference type="ARBA" id="ARBA00022692"/>
    </source>
</evidence>
<protein>
    <recommendedName>
        <fullName evidence="10">Histidine kinase domain-containing protein</fullName>
    </recommendedName>
</protein>
<gene>
    <name evidence="11" type="ORF">D0C36_18950</name>
</gene>
<dbReference type="GO" id="GO:0000155">
    <property type="term" value="F:phosphorelay sensor kinase activity"/>
    <property type="evidence" value="ECO:0007669"/>
    <property type="project" value="InterPro"/>
</dbReference>
<evidence type="ECO:0000256" key="5">
    <source>
        <dbReference type="ARBA" id="ARBA00022777"/>
    </source>
</evidence>
<dbReference type="EMBL" id="QWDC01000003">
    <property type="protein sequence ID" value="RFZ91023.1"/>
    <property type="molecule type" value="Genomic_DNA"/>
</dbReference>
<evidence type="ECO:0000259" key="10">
    <source>
        <dbReference type="PROSITE" id="PS50109"/>
    </source>
</evidence>
<dbReference type="RefSeq" id="WP_117393225.1">
    <property type="nucleotide sequence ID" value="NZ_QWDC01000003.1"/>
</dbReference>
<dbReference type="InterPro" id="IPR011712">
    <property type="entry name" value="Sig_transdc_His_kin_sub3_dim/P"/>
</dbReference>
<evidence type="ECO:0000256" key="3">
    <source>
        <dbReference type="ARBA" id="ARBA00022679"/>
    </source>
</evidence>
<dbReference type="GO" id="GO:0005886">
    <property type="term" value="C:plasma membrane"/>
    <property type="evidence" value="ECO:0007669"/>
    <property type="project" value="UniProtKB-SubCell"/>
</dbReference>
<accession>A0A372NRX5</accession>
<reference evidence="11 12" key="1">
    <citation type="submission" date="2018-08" db="EMBL/GenBank/DDBJ databases">
        <title>Mucilaginibacter sp. MYSH2.</title>
        <authorList>
            <person name="Seo T."/>
        </authorList>
    </citation>
    <scope>NUCLEOTIDE SEQUENCE [LARGE SCALE GENOMIC DNA]</scope>
    <source>
        <strain evidence="11 12">MYSH2</strain>
    </source>
</reference>
<dbReference type="PANTHER" id="PTHR24421">
    <property type="entry name" value="NITRATE/NITRITE SENSOR PROTEIN NARX-RELATED"/>
    <property type="match status" value="1"/>
</dbReference>
<evidence type="ECO:0000256" key="7">
    <source>
        <dbReference type="ARBA" id="ARBA00023012"/>
    </source>
</evidence>
<name>A0A372NRX5_9SPHI</name>
<dbReference type="SUPFAM" id="SSF55874">
    <property type="entry name" value="ATPase domain of HSP90 chaperone/DNA topoisomerase II/histidine kinase"/>
    <property type="match status" value="1"/>
</dbReference>
<dbReference type="Pfam" id="PF07730">
    <property type="entry name" value="HisKA_3"/>
    <property type="match status" value="1"/>
</dbReference>
<keyword evidence="8 9" id="KW-0472">Membrane</keyword>
<evidence type="ECO:0000313" key="11">
    <source>
        <dbReference type="EMBL" id="RFZ91023.1"/>
    </source>
</evidence>
<dbReference type="SMART" id="SM00387">
    <property type="entry name" value="HATPase_c"/>
    <property type="match status" value="1"/>
</dbReference>
<keyword evidence="3" id="KW-0808">Transferase</keyword>
<keyword evidence="2" id="KW-1003">Cell membrane</keyword>
<dbReference type="PANTHER" id="PTHR24421:SF37">
    <property type="entry name" value="SENSOR HISTIDINE KINASE NARS"/>
    <property type="match status" value="1"/>
</dbReference>
<keyword evidence="4 9" id="KW-0812">Transmembrane</keyword>
<proteinExistence type="predicted"/>
<keyword evidence="12" id="KW-1185">Reference proteome</keyword>
<comment type="caution">
    <text evidence="11">The sequence shown here is derived from an EMBL/GenBank/DDBJ whole genome shotgun (WGS) entry which is preliminary data.</text>
</comment>
<sequence length="263" mass="29663">MQISTKEVISLIGLTSVIFLIAPLFLILYVLSYNRRKKKHKEDTVTMQKNFETELLRTQMEVQEQTLKTVAYDLHDNIGQLLSLTTITLSSVNISDTEGTAEKLALVEDLTMRSIKEVKALSRLLHGEEIVSRGLAAAIDFELQWLRRSDRFKITYNHDQEVLNLDNIKETILFRLFQEIINNIIQHAKATEINIDLKQTDGSCILQITDNGTGFNVDEALSRKSGMGLHNIVKRSAMIQGTADINSTPAKGSTITIKIPQHN</sequence>
<keyword evidence="7" id="KW-0902">Two-component regulatory system</keyword>
<comment type="subcellular location">
    <subcellularLocation>
        <location evidence="1">Cell membrane</location>
        <topology evidence="1">Multi-pass membrane protein</topology>
    </subcellularLocation>
</comment>
<evidence type="ECO:0000256" key="2">
    <source>
        <dbReference type="ARBA" id="ARBA00022475"/>
    </source>
</evidence>
<dbReference type="AlphaFoldDB" id="A0A372NRX5"/>
<feature type="transmembrane region" description="Helical" evidence="9">
    <location>
        <begin position="12"/>
        <end position="31"/>
    </location>
</feature>
<dbReference type="PROSITE" id="PS50109">
    <property type="entry name" value="HIS_KIN"/>
    <property type="match status" value="1"/>
</dbReference>
<dbReference type="InterPro" id="IPR036890">
    <property type="entry name" value="HATPase_C_sf"/>
</dbReference>
<organism evidence="11 12">
    <name type="scientific">Mucilaginibacter conchicola</name>
    <dbReference type="NCBI Taxonomy" id="2303333"/>
    <lineage>
        <taxon>Bacteria</taxon>
        <taxon>Pseudomonadati</taxon>
        <taxon>Bacteroidota</taxon>
        <taxon>Sphingobacteriia</taxon>
        <taxon>Sphingobacteriales</taxon>
        <taxon>Sphingobacteriaceae</taxon>
        <taxon>Mucilaginibacter</taxon>
    </lineage>
</organism>